<dbReference type="InterPro" id="IPR052016">
    <property type="entry name" value="Bact_Sigma-Reg"/>
</dbReference>
<dbReference type="RefSeq" id="WP_159443035.1">
    <property type="nucleotide sequence ID" value="NZ_FUXX01000017.1"/>
</dbReference>
<dbReference type="CDD" id="cd12913">
    <property type="entry name" value="PDC1_MCP_like"/>
    <property type="match status" value="1"/>
</dbReference>
<keyword evidence="4" id="KW-0378">Hydrolase</keyword>
<dbReference type="CDD" id="cd12912">
    <property type="entry name" value="PDC2_MCP_like"/>
    <property type="match status" value="1"/>
</dbReference>
<protein>
    <submittedName>
        <fullName evidence="10">Serine phosphatase RsbU, regulator of sigma subunit</fullName>
    </submittedName>
</protein>
<dbReference type="GO" id="GO:0016791">
    <property type="term" value="F:phosphatase activity"/>
    <property type="evidence" value="ECO:0007669"/>
    <property type="project" value="TreeGrafter"/>
</dbReference>
<dbReference type="InterPro" id="IPR001932">
    <property type="entry name" value="PPM-type_phosphatase-like_dom"/>
</dbReference>
<evidence type="ECO:0000256" key="7">
    <source>
        <dbReference type="SAM" id="Coils"/>
    </source>
</evidence>
<dbReference type="Pfam" id="PF00672">
    <property type="entry name" value="HAMP"/>
    <property type="match status" value="1"/>
</dbReference>
<feature type="domain" description="HAMP" evidence="9">
    <location>
        <begin position="406"/>
        <end position="458"/>
    </location>
</feature>
<dbReference type="InterPro" id="IPR003660">
    <property type="entry name" value="HAMP_dom"/>
</dbReference>
<proteinExistence type="predicted"/>
<dbReference type="InterPro" id="IPR033479">
    <property type="entry name" value="dCache_1"/>
</dbReference>
<dbReference type="Proteomes" id="UP000242432">
    <property type="component" value="Unassembled WGS sequence"/>
</dbReference>
<dbReference type="SMART" id="SM00331">
    <property type="entry name" value="PP2C_SIG"/>
    <property type="match status" value="1"/>
</dbReference>
<feature type="coiled-coil region" evidence="7">
    <location>
        <begin position="54"/>
        <end position="103"/>
    </location>
</feature>
<evidence type="ECO:0000259" key="9">
    <source>
        <dbReference type="PROSITE" id="PS50885"/>
    </source>
</evidence>
<sequence length="719" mass="81604">MFKTKSLRKKLTFAALSGSLLFILGFAVFSPIRNYFLLTTIDDIEKNNLFRITSRAEEQALKEEKRRLTNLNESVSELLGTELEQITEDVALLRDTFENFLEQPEKYKERILPNALYKDVISKVPYVHYSQRLLKEGLTPQIEKEVRIASNIADFSPFYSDYYNCIFFGSERGYSIGLYVMEHQDDLVPVSTEPSRTTYDPVTRIWYQNGKKFKEPSFTDIYQAQSGDMVVSCISPYYVNGEFRGIMGVDCNPNKIYELVKSIAVEESELYFILSQKGEILFVNFDSDALSVSLGKDIRNSEEESLAEVAKYMTAQKSGFESVTIKGKEYFIAYTPVKKVNWSFASLIPVEKVYAPAKVIRQHLTKVQDQFYEKIENFIVIVAASTLGFVLLLLFVIFKRIIPLSDSVVKPILELTRSVNEFASGDLDKRVDFKSKDEIQNIGDNFNSLAQRLQDTIRDLSVVSAEKMRLDAEINVVNEILVNYLPDDFSIADKHNFDLFAVEYPAKTSGGDYFDFFMLDDDHMAISVGDVSGRGVPSALFMMISKSVIKSFSKMNPNQDLGSLFTMVNDRLHKHNTEKMYVAVFFGVIELSSGRMKYVNAGHFAPYIFRDQSQTGNFLMDESIDPIMALTSDATFRTRETVINPGDIVFMYTDGITTELSNSGEKFDEDMLTDAVFEAAKAGMSSKEIVEASHKAAVEFAGHPEFNDDIALLCLKRKK</sequence>
<feature type="transmembrane region" description="Helical" evidence="8">
    <location>
        <begin position="378"/>
        <end position="398"/>
    </location>
</feature>
<evidence type="ECO:0000256" key="4">
    <source>
        <dbReference type="ARBA" id="ARBA00022801"/>
    </source>
</evidence>
<dbReference type="Gene3D" id="3.30.450.20">
    <property type="entry name" value="PAS domain"/>
    <property type="match status" value="2"/>
</dbReference>
<dbReference type="AlphaFoldDB" id="A0A1T4VB15"/>
<keyword evidence="5 8" id="KW-1133">Transmembrane helix</keyword>
<dbReference type="PROSITE" id="PS50885">
    <property type="entry name" value="HAMP"/>
    <property type="match status" value="1"/>
</dbReference>
<dbReference type="CDD" id="cd06225">
    <property type="entry name" value="HAMP"/>
    <property type="match status" value="1"/>
</dbReference>
<dbReference type="PANTHER" id="PTHR43156:SF2">
    <property type="entry name" value="STAGE II SPORULATION PROTEIN E"/>
    <property type="match status" value="1"/>
</dbReference>
<dbReference type="Pfam" id="PF07228">
    <property type="entry name" value="SpoIIE"/>
    <property type="match status" value="1"/>
</dbReference>
<keyword evidence="11" id="KW-1185">Reference proteome</keyword>
<evidence type="ECO:0000256" key="5">
    <source>
        <dbReference type="ARBA" id="ARBA00022989"/>
    </source>
</evidence>
<dbReference type="GO" id="GO:0007165">
    <property type="term" value="P:signal transduction"/>
    <property type="evidence" value="ECO:0007669"/>
    <property type="project" value="InterPro"/>
</dbReference>
<dbReference type="EMBL" id="FUXX01000017">
    <property type="protein sequence ID" value="SKA62159.1"/>
    <property type="molecule type" value="Genomic_DNA"/>
</dbReference>
<dbReference type="SUPFAM" id="SSF81606">
    <property type="entry name" value="PP2C-like"/>
    <property type="match status" value="1"/>
</dbReference>
<gene>
    <name evidence="10" type="ORF">SAMN02745213_01210</name>
</gene>
<name>A0A1T4VB15_9GAMM</name>
<keyword evidence="6 8" id="KW-0472">Membrane</keyword>
<reference evidence="11" key="1">
    <citation type="submission" date="2017-02" db="EMBL/GenBank/DDBJ databases">
        <authorList>
            <person name="Varghese N."/>
            <person name="Submissions S."/>
        </authorList>
    </citation>
    <scope>NUCLEOTIDE SEQUENCE [LARGE SCALE GENOMIC DNA]</scope>
    <source>
        <strain evidence="11">DSM 3072</strain>
    </source>
</reference>
<dbReference type="InterPro" id="IPR029151">
    <property type="entry name" value="Sensor-like_sf"/>
</dbReference>
<evidence type="ECO:0000256" key="8">
    <source>
        <dbReference type="SAM" id="Phobius"/>
    </source>
</evidence>
<dbReference type="SUPFAM" id="SSF158472">
    <property type="entry name" value="HAMP domain-like"/>
    <property type="match status" value="1"/>
</dbReference>
<evidence type="ECO:0000313" key="11">
    <source>
        <dbReference type="Proteomes" id="UP000242432"/>
    </source>
</evidence>
<dbReference type="Gene3D" id="3.60.40.10">
    <property type="entry name" value="PPM-type phosphatase domain"/>
    <property type="match status" value="1"/>
</dbReference>
<evidence type="ECO:0000313" key="10">
    <source>
        <dbReference type="EMBL" id="SKA62159.1"/>
    </source>
</evidence>
<dbReference type="Gene3D" id="6.10.340.10">
    <property type="match status" value="1"/>
</dbReference>
<keyword evidence="3 8" id="KW-0812">Transmembrane</keyword>
<evidence type="ECO:0000256" key="1">
    <source>
        <dbReference type="ARBA" id="ARBA00004651"/>
    </source>
</evidence>
<dbReference type="Pfam" id="PF02743">
    <property type="entry name" value="dCache_1"/>
    <property type="match status" value="1"/>
</dbReference>
<dbReference type="PANTHER" id="PTHR43156">
    <property type="entry name" value="STAGE II SPORULATION PROTEIN E-RELATED"/>
    <property type="match status" value="1"/>
</dbReference>
<dbReference type="SMART" id="SM00304">
    <property type="entry name" value="HAMP"/>
    <property type="match status" value="1"/>
</dbReference>
<evidence type="ECO:0000256" key="2">
    <source>
        <dbReference type="ARBA" id="ARBA00022475"/>
    </source>
</evidence>
<dbReference type="GO" id="GO:0005886">
    <property type="term" value="C:plasma membrane"/>
    <property type="evidence" value="ECO:0007669"/>
    <property type="project" value="UniProtKB-SubCell"/>
</dbReference>
<dbReference type="InterPro" id="IPR036457">
    <property type="entry name" value="PPM-type-like_dom_sf"/>
</dbReference>
<keyword evidence="7" id="KW-0175">Coiled coil</keyword>
<evidence type="ECO:0000256" key="3">
    <source>
        <dbReference type="ARBA" id="ARBA00022692"/>
    </source>
</evidence>
<comment type="subcellular location">
    <subcellularLocation>
        <location evidence="1">Cell membrane</location>
        <topology evidence="1">Multi-pass membrane protein</topology>
    </subcellularLocation>
</comment>
<evidence type="ECO:0000256" key="6">
    <source>
        <dbReference type="ARBA" id="ARBA00023136"/>
    </source>
</evidence>
<organism evidence="10 11">
    <name type="scientific">Succinivibrio dextrinosolvens DSM 3072</name>
    <dbReference type="NCBI Taxonomy" id="1123324"/>
    <lineage>
        <taxon>Bacteria</taxon>
        <taxon>Pseudomonadati</taxon>
        <taxon>Pseudomonadota</taxon>
        <taxon>Gammaproteobacteria</taxon>
        <taxon>Aeromonadales</taxon>
        <taxon>Succinivibrionaceae</taxon>
        <taxon>Succinivibrio</taxon>
    </lineage>
</organism>
<keyword evidence="2" id="KW-1003">Cell membrane</keyword>
<accession>A0A1T4VB15</accession>
<dbReference type="SUPFAM" id="SSF103190">
    <property type="entry name" value="Sensory domain-like"/>
    <property type="match status" value="1"/>
</dbReference>